<dbReference type="InterPro" id="IPR049326">
    <property type="entry name" value="Rhodopsin_dom_fungi"/>
</dbReference>
<evidence type="ECO:0000313" key="9">
    <source>
        <dbReference type="EMBL" id="KAF2003015.1"/>
    </source>
</evidence>
<organism evidence="9 10">
    <name type="scientific">Amniculicola lignicola CBS 123094</name>
    <dbReference type="NCBI Taxonomy" id="1392246"/>
    <lineage>
        <taxon>Eukaryota</taxon>
        <taxon>Fungi</taxon>
        <taxon>Dikarya</taxon>
        <taxon>Ascomycota</taxon>
        <taxon>Pezizomycotina</taxon>
        <taxon>Dothideomycetes</taxon>
        <taxon>Pleosporomycetidae</taxon>
        <taxon>Pleosporales</taxon>
        <taxon>Amniculicolaceae</taxon>
        <taxon>Amniculicola</taxon>
    </lineage>
</organism>
<proteinExistence type="inferred from homology"/>
<evidence type="ECO:0000256" key="2">
    <source>
        <dbReference type="ARBA" id="ARBA00022692"/>
    </source>
</evidence>
<keyword evidence="3 7" id="KW-1133">Transmembrane helix</keyword>
<comment type="similarity">
    <text evidence="5">Belongs to the SAT4 family.</text>
</comment>
<dbReference type="Proteomes" id="UP000799779">
    <property type="component" value="Unassembled WGS sequence"/>
</dbReference>
<protein>
    <recommendedName>
        <fullName evidence="8">Rhodopsin domain-containing protein</fullName>
    </recommendedName>
</protein>
<evidence type="ECO:0000256" key="1">
    <source>
        <dbReference type="ARBA" id="ARBA00004141"/>
    </source>
</evidence>
<evidence type="ECO:0000256" key="4">
    <source>
        <dbReference type="ARBA" id="ARBA00023136"/>
    </source>
</evidence>
<reference evidence="9" key="1">
    <citation type="journal article" date="2020" name="Stud. Mycol.">
        <title>101 Dothideomycetes genomes: a test case for predicting lifestyles and emergence of pathogens.</title>
        <authorList>
            <person name="Haridas S."/>
            <person name="Albert R."/>
            <person name="Binder M."/>
            <person name="Bloem J."/>
            <person name="Labutti K."/>
            <person name="Salamov A."/>
            <person name="Andreopoulos B."/>
            <person name="Baker S."/>
            <person name="Barry K."/>
            <person name="Bills G."/>
            <person name="Bluhm B."/>
            <person name="Cannon C."/>
            <person name="Castanera R."/>
            <person name="Culley D."/>
            <person name="Daum C."/>
            <person name="Ezra D."/>
            <person name="Gonzalez J."/>
            <person name="Henrissat B."/>
            <person name="Kuo A."/>
            <person name="Liang C."/>
            <person name="Lipzen A."/>
            <person name="Lutzoni F."/>
            <person name="Magnuson J."/>
            <person name="Mondo S."/>
            <person name="Nolan M."/>
            <person name="Ohm R."/>
            <person name="Pangilinan J."/>
            <person name="Park H.-J."/>
            <person name="Ramirez L."/>
            <person name="Alfaro M."/>
            <person name="Sun H."/>
            <person name="Tritt A."/>
            <person name="Yoshinaga Y."/>
            <person name="Zwiers L.-H."/>
            <person name="Turgeon B."/>
            <person name="Goodwin S."/>
            <person name="Spatafora J."/>
            <person name="Crous P."/>
            <person name="Grigoriev I."/>
        </authorList>
    </citation>
    <scope>NUCLEOTIDE SEQUENCE</scope>
    <source>
        <strain evidence="9">CBS 123094</strain>
    </source>
</reference>
<keyword evidence="2 7" id="KW-0812">Transmembrane</keyword>
<gene>
    <name evidence="9" type="ORF">P154DRAFT_429775</name>
</gene>
<sequence length="387" mass="43216">MTNPYLAHIPPERLEALRKEDQRPLIIGVAISFTVLAFISVVLRCFTRIKLSRNCGYEDGLIALSMAFSAGMAACQIMQAKYGAGIHSIFFTGLPQLMNYVKYIYFSVLAYRTSLCLTRVSILLQYRRIFTLREMRIPIYIIMGICIGYGIASVSVDAFGCRPIDAFWDFRKRPTAKCIDHVPVYYANAGINVLCDLLVAALPVKSIWSLPLPIKQKAVVLGILTLGWFVCVVSILRLHSLVVLTDHPEDASWYSVASVYWMSVETNLAIVCASVPALKPLVISLGGGRYRNNSGIREPGASLPLRSHNSPGMMDVGARDHSPGVAVDHIAELPKARRKSAPLDDEYHNELREQVWRTWDKQLNTEHTSESQKDLVSVNEAHHPAHH</sequence>
<keyword evidence="4 7" id="KW-0472">Membrane</keyword>
<evidence type="ECO:0000256" key="3">
    <source>
        <dbReference type="ARBA" id="ARBA00022989"/>
    </source>
</evidence>
<feature type="transmembrane region" description="Helical" evidence="7">
    <location>
        <begin position="259"/>
        <end position="282"/>
    </location>
</feature>
<accession>A0A6A5WVB4</accession>
<dbReference type="EMBL" id="ML977574">
    <property type="protein sequence ID" value="KAF2003015.1"/>
    <property type="molecule type" value="Genomic_DNA"/>
</dbReference>
<feature type="transmembrane region" description="Helical" evidence="7">
    <location>
        <begin position="100"/>
        <end position="125"/>
    </location>
</feature>
<dbReference type="PANTHER" id="PTHR33048">
    <property type="entry name" value="PTH11-LIKE INTEGRAL MEMBRANE PROTEIN (AFU_ORTHOLOGUE AFUA_5G11245)"/>
    <property type="match status" value="1"/>
</dbReference>
<comment type="subcellular location">
    <subcellularLocation>
        <location evidence="1">Membrane</location>
        <topology evidence="1">Multi-pass membrane protein</topology>
    </subcellularLocation>
</comment>
<name>A0A6A5WVB4_9PLEO</name>
<feature type="compositionally biased region" description="Basic and acidic residues" evidence="6">
    <location>
        <begin position="364"/>
        <end position="373"/>
    </location>
</feature>
<dbReference type="AlphaFoldDB" id="A0A6A5WVB4"/>
<evidence type="ECO:0000256" key="7">
    <source>
        <dbReference type="SAM" id="Phobius"/>
    </source>
</evidence>
<dbReference type="GO" id="GO:0016020">
    <property type="term" value="C:membrane"/>
    <property type="evidence" value="ECO:0007669"/>
    <property type="project" value="UniProtKB-SubCell"/>
</dbReference>
<dbReference type="InterPro" id="IPR052337">
    <property type="entry name" value="SAT4-like"/>
</dbReference>
<dbReference type="OrthoDB" id="444631at2759"/>
<feature type="transmembrane region" description="Helical" evidence="7">
    <location>
        <begin position="184"/>
        <end position="206"/>
    </location>
</feature>
<feature type="transmembrane region" description="Helical" evidence="7">
    <location>
        <begin position="218"/>
        <end position="239"/>
    </location>
</feature>
<feature type="transmembrane region" description="Helical" evidence="7">
    <location>
        <begin position="59"/>
        <end position="80"/>
    </location>
</feature>
<keyword evidence="10" id="KW-1185">Reference proteome</keyword>
<evidence type="ECO:0000256" key="5">
    <source>
        <dbReference type="ARBA" id="ARBA00038359"/>
    </source>
</evidence>
<evidence type="ECO:0000259" key="8">
    <source>
        <dbReference type="Pfam" id="PF20684"/>
    </source>
</evidence>
<feature type="region of interest" description="Disordered" evidence="6">
    <location>
        <begin position="364"/>
        <end position="387"/>
    </location>
</feature>
<feature type="transmembrane region" description="Helical" evidence="7">
    <location>
        <begin position="137"/>
        <end position="156"/>
    </location>
</feature>
<dbReference type="Pfam" id="PF20684">
    <property type="entry name" value="Fung_rhodopsin"/>
    <property type="match status" value="1"/>
</dbReference>
<evidence type="ECO:0000256" key="6">
    <source>
        <dbReference type="SAM" id="MobiDB-lite"/>
    </source>
</evidence>
<feature type="transmembrane region" description="Helical" evidence="7">
    <location>
        <begin position="25"/>
        <end position="47"/>
    </location>
</feature>
<evidence type="ECO:0000313" key="10">
    <source>
        <dbReference type="Proteomes" id="UP000799779"/>
    </source>
</evidence>
<dbReference type="PANTHER" id="PTHR33048:SF47">
    <property type="entry name" value="INTEGRAL MEMBRANE PROTEIN-RELATED"/>
    <property type="match status" value="1"/>
</dbReference>
<feature type="domain" description="Rhodopsin" evidence="8">
    <location>
        <begin position="43"/>
        <end position="282"/>
    </location>
</feature>